<dbReference type="RefSeq" id="WP_395820671.1">
    <property type="nucleotide sequence ID" value="NZ_CP043494.1"/>
</dbReference>
<sequence>MRFYELRAPKESKYTGNLSARHKWGGLPGLRCPECKATWAGSMTAYPSVDLSSLPERSEYEKPRAESFDEFVRLRELVRPLVPPGAQLLPGAMFGPLVGTATGTFSPLFFYYLEMPLVHHQALEQLQAEGVRSPRGFPERPPPCPKCGRDAFRFPENPILDATSLPENTDLFRLSDFESIFIATERFVEAVRRLGLDELDIREVPVR</sequence>
<reference evidence="1 2" key="1">
    <citation type="submission" date="2019-08" db="EMBL/GenBank/DDBJ databases">
        <title>Archangium and Cystobacter genomes.</title>
        <authorList>
            <person name="Chen I.-C.K."/>
            <person name="Wielgoss S."/>
        </authorList>
    </citation>
    <scope>NUCLEOTIDE SEQUENCE [LARGE SCALE GENOMIC DNA]</scope>
    <source>
        <strain evidence="1 2">Cbm 6</strain>
    </source>
</reference>
<evidence type="ECO:0000313" key="1">
    <source>
        <dbReference type="EMBL" id="WNG45570.1"/>
    </source>
</evidence>
<organism evidence="1 2">
    <name type="scientific">Archangium minus</name>
    <dbReference type="NCBI Taxonomy" id="83450"/>
    <lineage>
        <taxon>Bacteria</taxon>
        <taxon>Pseudomonadati</taxon>
        <taxon>Myxococcota</taxon>
        <taxon>Myxococcia</taxon>
        <taxon>Myxococcales</taxon>
        <taxon>Cystobacterineae</taxon>
        <taxon>Archangiaceae</taxon>
        <taxon>Archangium</taxon>
    </lineage>
</organism>
<proteinExistence type="predicted"/>
<dbReference type="Proteomes" id="UP001611383">
    <property type="component" value="Chromosome"/>
</dbReference>
<dbReference type="InterPro" id="IPR011750">
    <property type="entry name" value="Gmx_para_CXXCG"/>
</dbReference>
<keyword evidence="2" id="KW-1185">Reference proteome</keyword>
<accession>A0ABY9WSZ3</accession>
<protein>
    <submittedName>
        <fullName evidence="1">Uncharacterized protein</fullName>
    </submittedName>
</protein>
<dbReference type="EMBL" id="CP043494">
    <property type="protein sequence ID" value="WNG45570.1"/>
    <property type="molecule type" value="Genomic_DNA"/>
</dbReference>
<name>A0ABY9WSZ3_9BACT</name>
<dbReference type="NCBIfam" id="TIGR02264">
    <property type="entry name" value="gmx_para_CXXCG"/>
    <property type="match status" value="1"/>
</dbReference>
<evidence type="ECO:0000313" key="2">
    <source>
        <dbReference type="Proteomes" id="UP001611383"/>
    </source>
</evidence>
<dbReference type="Pfam" id="PF09535">
    <property type="entry name" value="Gmx_para_CXXCG"/>
    <property type="match status" value="2"/>
</dbReference>
<gene>
    <name evidence="1" type="ORF">F0U60_16795</name>
</gene>